<keyword evidence="2 7" id="KW-0813">Transport</keyword>
<evidence type="ECO:0000256" key="4">
    <source>
        <dbReference type="ARBA" id="ARBA00022692"/>
    </source>
</evidence>
<evidence type="ECO:0000313" key="9">
    <source>
        <dbReference type="EMBL" id="KJE77987.1"/>
    </source>
</evidence>
<dbReference type="Pfam" id="PF12911">
    <property type="entry name" value="OppC_N"/>
    <property type="match status" value="1"/>
</dbReference>
<dbReference type="Pfam" id="PF00528">
    <property type="entry name" value="BPD_transp_1"/>
    <property type="match status" value="1"/>
</dbReference>
<evidence type="ECO:0000256" key="3">
    <source>
        <dbReference type="ARBA" id="ARBA00022475"/>
    </source>
</evidence>
<dbReference type="GeneID" id="78371700"/>
<feature type="transmembrane region" description="Helical" evidence="7">
    <location>
        <begin position="229"/>
        <end position="259"/>
    </location>
</feature>
<dbReference type="InterPro" id="IPR000515">
    <property type="entry name" value="MetI-like"/>
</dbReference>
<feature type="transmembrane region" description="Helical" evidence="7">
    <location>
        <begin position="147"/>
        <end position="167"/>
    </location>
</feature>
<evidence type="ECO:0000313" key="10">
    <source>
        <dbReference type="Proteomes" id="UP000032336"/>
    </source>
</evidence>
<keyword evidence="3" id="KW-1003">Cell membrane</keyword>
<dbReference type="CDD" id="cd06261">
    <property type="entry name" value="TM_PBP2"/>
    <property type="match status" value="1"/>
</dbReference>
<dbReference type="InterPro" id="IPR050366">
    <property type="entry name" value="BP-dependent_transpt_permease"/>
</dbReference>
<dbReference type="InterPro" id="IPR035906">
    <property type="entry name" value="MetI-like_sf"/>
</dbReference>
<feature type="transmembrane region" description="Helical" evidence="7">
    <location>
        <begin position="279"/>
        <end position="302"/>
    </location>
</feature>
<organism evidence="9 10">
    <name type="scientific">Ferrimicrobium acidiphilum DSM 19497</name>
    <dbReference type="NCBI Taxonomy" id="1121877"/>
    <lineage>
        <taxon>Bacteria</taxon>
        <taxon>Bacillati</taxon>
        <taxon>Actinomycetota</taxon>
        <taxon>Acidimicrobiia</taxon>
        <taxon>Acidimicrobiales</taxon>
        <taxon>Acidimicrobiaceae</taxon>
        <taxon>Ferrimicrobium</taxon>
    </lineage>
</organism>
<dbReference type="RefSeq" id="WP_082055609.1">
    <property type="nucleotide sequence ID" value="NZ_JXUW01000002.1"/>
</dbReference>
<evidence type="ECO:0000259" key="8">
    <source>
        <dbReference type="PROSITE" id="PS50928"/>
    </source>
</evidence>
<dbReference type="GO" id="GO:0055085">
    <property type="term" value="P:transmembrane transport"/>
    <property type="evidence" value="ECO:0007669"/>
    <property type="project" value="InterPro"/>
</dbReference>
<dbReference type="STRING" id="1121877.FEAC_03590"/>
<comment type="similarity">
    <text evidence="7">Belongs to the binding-protein-dependent transport system permease family.</text>
</comment>
<protein>
    <submittedName>
        <fullName evidence="9">Oligopeptide transport system permease protein OppC</fullName>
    </submittedName>
</protein>
<keyword evidence="5 7" id="KW-1133">Transmembrane helix</keyword>
<name>A0A0D8FYW6_9ACTN</name>
<dbReference type="eggNOG" id="COG1173">
    <property type="taxonomic scope" value="Bacteria"/>
</dbReference>
<sequence length="316" mass="34112">MSITEDLNPEIEREFAAPFAGPNLPTTPEGGEVSGSGSAWRLIVRSFFDNKLGILGVTILVLLLLFSFAGPLFYHSDTTVATYNINLPPGPGHPLGTDPSGRDVLGRLMTGGQDSLIIGIISALVATIIGTLWGAISGFFGGAVDTILMRIVDVMLAIPTIFILLYLETIYHPTVLLLIITISIVSWLTAARLVRGETLSLRTREYVRAVKIMGGGRLRTIVRHIIPNTIGVVVVQATFTVANSILLLATLGFLGFGLAPPAADWGSMLSGGVNYIYDGYWWLIYPAGILIVLTVLSFNFIGDAMRDALEVRLQRR</sequence>
<feature type="transmembrane region" description="Helical" evidence="7">
    <location>
        <begin position="116"/>
        <end position="140"/>
    </location>
</feature>
<dbReference type="PROSITE" id="PS50928">
    <property type="entry name" value="ABC_TM1"/>
    <property type="match status" value="1"/>
</dbReference>
<dbReference type="GO" id="GO:0005886">
    <property type="term" value="C:plasma membrane"/>
    <property type="evidence" value="ECO:0007669"/>
    <property type="project" value="UniProtKB-SubCell"/>
</dbReference>
<keyword evidence="6 7" id="KW-0472">Membrane</keyword>
<reference evidence="9 10" key="1">
    <citation type="submission" date="2015-01" db="EMBL/GenBank/DDBJ databases">
        <title>Draft genome of the acidophilic iron oxidizer Ferrimicrobium acidiphilum strain T23.</title>
        <authorList>
            <person name="Poehlein A."/>
            <person name="Eisen S."/>
            <person name="Schloemann M."/>
            <person name="Johnson B.D."/>
            <person name="Daniel R."/>
            <person name="Muehling M."/>
        </authorList>
    </citation>
    <scope>NUCLEOTIDE SEQUENCE [LARGE SCALE GENOMIC DNA]</scope>
    <source>
        <strain evidence="9 10">T23</strain>
    </source>
</reference>
<proteinExistence type="inferred from homology"/>
<accession>A0A0D8FYW6</accession>
<evidence type="ECO:0000256" key="7">
    <source>
        <dbReference type="RuleBase" id="RU363032"/>
    </source>
</evidence>
<dbReference type="PANTHER" id="PTHR43386:SF1">
    <property type="entry name" value="D,D-DIPEPTIDE TRANSPORT SYSTEM PERMEASE PROTEIN DDPC-RELATED"/>
    <property type="match status" value="1"/>
</dbReference>
<dbReference type="AlphaFoldDB" id="A0A0D8FYW6"/>
<keyword evidence="4 7" id="KW-0812">Transmembrane</keyword>
<feature type="domain" description="ABC transmembrane type-1" evidence="8">
    <location>
        <begin position="112"/>
        <end position="302"/>
    </location>
</feature>
<evidence type="ECO:0000256" key="6">
    <source>
        <dbReference type="ARBA" id="ARBA00023136"/>
    </source>
</evidence>
<comment type="subcellular location">
    <subcellularLocation>
        <location evidence="1 7">Cell membrane</location>
        <topology evidence="1 7">Multi-pass membrane protein</topology>
    </subcellularLocation>
</comment>
<comment type="caution">
    <text evidence="9">The sequence shown here is derived from an EMBL/GenBank/DDBJ whole genome shotgun (WGS) entry which is preliminary data.</text>
</comment>
<evidence type="ECO:0000256" key="5">
    <source>
        <dbReference type="ARBA" id="ARBA00022989"/>
    </source>
</evidence>
<feature type="transmembrane region" description="Helical" evidence="7">
    <location>
        <begin position="173"/>
        <end position="194"/>
    </location>
</feature>
<dbReference type="EMBL" id="JXUW01000002">
    <property type="protein sequence ID" value="KJE77987.1"/>
    <property type="molecule type" value="Genomic_DNA"/>
</dbReference>
<dbReference type="SUPFAM" id="SSF161098">
    <property type="entry name" value="MetI-like"/>
    <property type="match status" value="1"/>
</dbReference>
<keyword evidence="10" id="KW-1185">Reference proteome</keyword>
<dbReference type="InterPro" id="IPR025966">
    <property type="entry name" value="OppC_N"/>
</dbReference>
<evidence type="ECO:0000256" key="1">
    <source>
        <dbReference type="ARBA" id="ARBA00004651"/>
    </source>
</evidence>
<dbReference type="Gene3D" id="1.10.3720.10">
    <property type="entry name" value="MetI-like"/>
    <property type="match status" value="1"/>
</dbReference>
<dbReference type="PANTHER" id="PTHR43386">
    <property type="entry name" value="OLIGOPEPTIDE TRANSPORT SYSTEM PERMEASE PROTEIN APPC"/>
    <property type="match status" value="1"/>
</dbReference>
<gene>
    <name evidence="9" type="primary">oppC2</name>
    <name evidence="9" type="ORF">FEAC_03590</name>
</gene>
<evidence type="ECO:0000256" key="2">
    <source>
        <dbReference type="ARBA" id="ARBA00022448"/>
    </source>
</evidence>
<feature type="transmembrane region" description="Helical" evidence="7">
    <location>
        <begin position="52"/>
        <end position="74"/>
    </location>
</feature>
<dbReference type="Proteomes" id="UP000032336">
    <property type="component" value="Unassembled WGS sequence"/>
</dbReference>